<dbReference type="InParanoid" id="A0A0D0DKB6"/>
<protein>
    <submittedName>
        <fullName evidence="1">Uncharacterized protein</fullName>
    </submittedName>
</protein>
<sequence>MLSFFNVQCAIHILSPTEKHQPGLLYLTSSVPPITLLHQECTYLTRKLEHTVTRLVVDRELFDRVSTAVTTPLAVIAVHSVIIPQEHLTTIA</sequence>
<evidence type="ECO:0000313" key="2">
    <source>
        <dbReference type="Proteomes" id="UP000054538"/>
    </source>
</evidence>
<proteinExistence type="predicted"/>
<reference evidence="2" key="2">
    <citation type="submission" date="2015-01" db="EMBL/GenBank/DDBJ databases">
        <title>Evolutionary Origins and Diversification of the Mycorrhizal Mutualists.</title>
        <authorList>
            <consortium name="DOE Joint Genome Institute"/>
            <consortium name="Mycorrhizal Genomics Consortium"/>
            <person name="Kohler A."/>
            <person name="Kuo A."/>
            <person name="Nagy L.G."/>
            <person name="Floudas D."/>
            <person name="Copeland A."/>
            <person name="Barry K.W."/>
            <person name="Cichocki N."/>
            <person name="Veneault-Fourrey C."/>
            <person name="LaButti K."/>
            <person name="Lindquist E.A."/>
            <person name="Lipzen A."/>
            <person name="Lundell T."/>
            <person name="Morin E."/>
            <person name="Murat C."/>
            <person name="Riley R."/>
            <person name="Ohm R."/>
            <person name="Sun H."/>
            <person name="Tunlid A."/>
            <person name="Henrissat B."/>
            <person name="Grigoriev I.V."/>
            <person name="Hibbett D.S."/>
            <person name="Martin F."/>
        </authorList>
    </citation>
    <scope>NUCLEOTIDE SEQUENCE [LARGE SCALE GENOMIC DNA]</scope>
    <source>
        <strain evidence="2">Ve08.2h10</strain>
    </source>
</reference>
<dbReference type="AlphaFoldDB" id="A0A0D0DKB6"/>
<dbReference type="Proteomes" id="UP000054538">
    <property type="component" value="Unassembled WGS sequence"/>
</dbReference>
<keyword evidence="2" id="KW-1185">Reference proteome</keyword>
<dbReference type="EMBL" id="KN825672">
    <property type="protein sequence ID" value="KIK82144.1"/>
    <property type="molecule type" value="Genomic_DNA"/>
</dbReference>
<dbReference type="HOGENOM" id="CLU_2413962_0_0_1"/>
<evidence type="ECO:0000313" key="1">
    <source>
        <dbReference type="EMBL" id="KIK82144.1"/>
    </source>
</evidence>
<reference evidence="1 2" key="1">
    <citation type="submission" date="2014-04" db="EMBL/GenBank/DDBJ databases">
        <authorList>
            <consortium name="DOE Joint Genome Institute"/>
            <person name="Kuo A."/>
            <person name="Kohler A."/>
            <person name="Jargeat P."/>
            <person name="Nagy L.G."/>
            <person name="Floudas D."/>
            <person name="Copeland A."/>
            <person name="Barry K.W."/>
            <person name="Cichocki N."/>
            <person name="Veneault-Fourrey C."/>
            <person name="LaButti K."/>
            <person name="Lindquist E.A."/>
            <person name="Lipzen A."/>
            <person name="Lundell T."/>
            <person name="Morin E."/>
            <person name="Murat C."/>
            <person name="Sun H."/>
            <person name="Tunlid A."/>
            <person name="Henrissat B."/>
            <person name="Grigoriev I.V."/>
            <person name="Hibbett D.S."/>
            <person name="Martin F."/>
            <person name="Nordberg H.P."/>
            <person name="Cantor M.N."/>
            <person name="Hua S.X."/>
        </authorList>
    </citation>
    <scope>NUCLEOTIDE SEQUENCE [LARGE SCALE GENOMIC DNA]</scope>
    <source>
        <strain evidence="1 2">Ve08.2h10</strain>
    </source>
</reference>
<gene>
    <name evidence="1" type="ORF">PAXRUDRAFT_728361</name>
</gene>
<accession>A0A0D0DKB6</accession>
<organism evidence="1 2">
    <name type="scientific">Paxillus rubicundulus Ve08.2h10</name>
    <dbReference type="NCBI Taxonomy" id="930991"/>
    <lineage>
        <taxon>Eukaryota</taxon>
        <taxon>Fungi</taxon>
        <taxon>Dikarya</taxon>
        <taxon>Basidiomycota</taxon>
        <taxon>Agaricomycotina</taxon>
        <taxon>Agaricomycetes</taxon>
        <taxon>Agaricomycetidae</taxon>
        <taxon>Boletales</taxon>
        <taxon>Paxilineae</taxon>
        <taxon>Paxillaceae</taxon>
        <taxon>Paxillus</taxon>
    </lineage>
</organism>
<name>A0A0D0DKB6_9AGAM</name>